<keyword evidence="2" id="KW-1185">Reference proteome</keyword>
<protein>
    <submittedName>
        <fullName evidence="1">Uncharacterized protein</fullName>
    </submittedName>
</protein>
<name>A0A1Q9JFG2_9FIRM</name>
<dbReference type="AlphaFoldDB" id="A0A1Q9JFG2"/>
<evidence type="ECO:0000313" key="2">
    <source>
        <dbReference type="Proteomes" id="UP000187404"/>
    </source>
</evidence>
<dbReference type="EMBL" id="MJIE01000001">
    <property type="protein sequence ID" value="OLR54935.1"/>
    <property type="molecule type" value="Genomic_DNA"/>
</dbReference>
<dbReference type="Proteomes" id="UP000187404">
    <property type="component" value="Unassembled WGS sequence"/>
</dbReference>
<comment type="caution">
    <text evidence="1">The sequence shown here is derived from an EMBL/GenBank/DDBJ whole genome shotgun (WGS) entry which is preliminary data.</text>
</comment>
<gene>
    <name evidence="1" type="ORF">BHK98_01870</name>
</gene>
<reference evidence="1 2" key="1">
    <citation type="journal article" date="2016" name="Appl. Environ. Microbiol.">
        <title>Function and Phylogeny of Bacterial Butyryl Coenzyme A:Acetate Transferases and Their Diversity in the Proximal Colon of Swine.</title>
        <authorList>
            <person name="Trachsel J."/>
            <person name="Bayles D.O."/>
            <person name="Looft T."/>
            <person name="Levine U.Y."/>
            <person name="Allen H.K."/>
        </authorList>
    </citation>
    <scope>NUCLEOTIDE SEQUENCE [LARGE SCALE GENOMIC DNA]</scope>
    <source>
        <strain evidence="1 2">68-3-10</strain>
    </source>
</reference>
<proteinExistence type="predicted"/>
<sequence length="64" mass="7000">MLFQLFSRVTALQSPTHADEEPEIVEQCIAFDAGLSGIIRSSAWKFSHQIGQKIAVDLLSVGVI</sequence>
<evidence type="ECO:0000313" key="1">
    <source>
        <dbReference type="EMBL" id="OLR54935.1"/>
    </source>
</evidence>
<organism evidence="1 2">
    <name type="scientific">Hornefia porci</name>
    <dbReference type="NCBI Taxonomy" id="2652292"/>
    <lineage>
        <taxon>Bacteria</taxon>
        <taxon>Bacillati</taxon>
        <taxon>Bacillota</taxon>
        <taxon>Clostridia</taxon>
        <taxon>Peptostreptococcales</taxon>
        <taxon>Anaerovoracaceae</taxon>
        <taxon>Hornefia</taxon>
    </lineage>
</organism>
<accession>A0A1Q9JFG2</accession>